<dbReference type="InterPro" id="IPR010327">
    <property type="entry name" value="FldB/FldC_alpha/beta"/>
</dbReference>
<proteinExistence type="inferred from homology"/>
<gene>
    <name evidence="2" type="ORF">ACFL27_19675</name>
</gene>
<evidence type="ECO:0000256" key="1">
    <source>
        <dbReference type="ARBA" id="ARBA00005806"/>
    </source>
</evidence>
<dbReference type="Gene3D" id="3.40.50.11890">
    <property type="match status" value="1"/>
</dbReference>
<evidence type="ECO:0000313" key="3">
    <source>
        <dbReference type="Proteomes" id="UP001594351"/>
    </source>
</evidence>
<dbReference type="Gene3D" id="1.20.1270.370">
    <property type="match status" value="1"/>
</dbReference>
<dbReference type="Pfam" id="PF06050">
    <property type="entry name" value="HGD-D"/>
    <property type="match status" value="1"/>
</dbReference>
<dbReference type="Gene3D" id="3.40.50.11900">
    <property type="match status" value="1"/>
</dbReference>
<protein>
    <submittedName>
        <fullName evidence="2">2-hydroxyacyl-CoA dehydratase subunit D</fullName>
    </submittedName>
</protein>
<dbReference type="PANTHER" id="PTHR30548:SF1">
    <property type="entry name" value="DEHYDRATASE SUBUNIT MJ0007-RELATED"/>
    <property type="match status" value="1"/>
</dbReference>
<keyword evidence="3" id="KW-1185">Reference proteome</keyword>
<dbReference type="PANTHER" id="PTHR30548">
    <property type="entry name" value="2-HYDROXYGLUTARYL-COA DEHYDRATASE, D-COMPONENT-RELATED"/>
    <property type="match status" value="1"/>
</dbReference>
<organism evidence="2 3">
    <name type="scientific">candidate division CSSED10-310 bacterium</name>
    <dbReference type="NCBI Taxonomy" id="2855610"/>
    <lineage>
        <taxon>Bacteria</taxon>
        <taxon>Bacteria division CSSED10-310</taxon>
    </lineage>
</organism>
<dbReference type="EMBL" id="JBHPBY010000311">
    <property type="protein sequence ID" value="MFC1852424.1"/>
    <property type="molecule type" value="Genomic_DNA"/>
</dbReference>
<comment type="caution">
    <text evidence="2">The sequence shown here is derived from an EMBL/GenBank/DDBJ whole genome shotgun (WGS) entry which is preliminary data.</text>
</comment>
<reference evidence="2 3" key="1">
    <citation type="submission" date="2024-09" db="EMBL/GenBank/DDBJ databases">
        <title>Laminarin stimulates single cell rates of sulfate reduction while oxygen inhibits transcriptomic activity in coastal marine sediment.</title>
        <authorList>
            <person name="Lindsay M."/>
            <person name="Orcutt B."/>
            <person name="Emerson D."/>
            <person name="Stepanauskas R."/>
            <person name="D'Angelo T."/>
        </authorList>
    </citation>
    <scope>NUCLEOTIDE SEQUENCE [LARGE SCALE GENOMIC DNA]</scope>
    <source>
        <strain evidence="2">SAG AM-311-K15</strain>
    </source>
</reference>
<dbReference type="Proteomes" id="UP001594351">
    <property type="component" value="Unassembled WGS sequence"/>
</dbReference>
<comment type="similarity">
    <text evidence="1">Belongs to the FldB/FldC dehydratase alpha/beta subunit family.</text>
</comment>
<accession>A0ABV6Z1U9</accession>
<name>A0ABV6Z1U9_UNCC1</name>
<evidence type="ECO:0000313" key="2">
    <source>
        <dbReference type="EMBL" id="MFC1852424.1"/>
    </source>
</evidence>
<sequence>MSLTSGIDNQLRDRLGISDPYDFTVWAKKGWLPIGYFCESVPVVMLSLGKLFPVRAHGLTVRATDRADAHLSQVACPYTRSVLETALQGDFDSFGGYIFATGCDHIRRLKDVMDYLFHPVLSHIIDVPHKRSEQALIWLETQIKQFGQILTSTLGVDTREQALSQAISHYNRLCELIDSGNALRKKQPPLLNGLDFQHLIRFVKSSPYEISLSILPEILQEAALQDQKMDHKSRLMVVGSVLDDAEYLKLIEAAGSVVVVDRYCSGSQPVFTKIDETMAPYPALARHVFERTACPRMMSDFNKRVAEILRLSQEFAVDGVMVSPLKSCDLWGVEAALLADILKSHNLPVLQVEREYRLLGESQFQTRVQAFLEIISFK</sequence>